<protein>
    <submittedName>
        <fullName evidence="1">Uncharacterized protein</fullName>
    </submittedName>
</protein>
<reference evidence="1 2" key="1">
    <citation type="submission" date="2020-05" db="EMBL/GenBank/DDBJ databases">
        <title>Vigna angularis (adzuki bean) Var. LongXiaoDou No. 4 denovo assembly.</title>
        <authorList>
            <person name="Xiang H."/>
        </authorList>
    </citation>
    <scope>NUCLEOTIDE SEQUENCE [LARGE SCALE GENOMIC DNA]</scope>
    <source>
        <tissue evidence="1">Leaf</tissue>
    </source>
</reference>
<sequence length="134" mass="15066">MHEPNLNIQAFSSIEYDFHQLRDSLTLEFGKIPATFRAIVVGLIPLLYRSGLNVHDYKHVHITLTWISVPGTESLTQDPKVLDLAGGNIHNHKVISGTKWHQVEATIGERMDIELHDYPPSGANGRHTPKPPYP</sequence>
<dbReference type="PANTHER" id="PTHR33474">
    <property type="entry name" value="TRANSMEMBRANE PROTEIN"/>
    <property type="match status" value="1"/>
</dbReference>
<evidence type="ECO:0000313" key="1">
    <source>
        <dbReference type="EMBL" id="KAG2399056.1"/>
    </source>
</evidence>
<name>A0A8T0KH94_PHAAN</name>
<dbReference type="PANTHER" id="PTHR33474:SF2">
    <property type="entry name" value="TRANSMEMBRANE PROTEIN"/>
    <property type="match status" value="1"/>
</dbReference>
<evidence type="ECO:0000313" key="2">
    <source>
        <dbReference type="Proteomes" id="UP000743370"/>
    </source>
</evidence>
<comment type="caution">
    <text evidence="1">The sequence shown here is derived from an EMBL/GenBank/DDBJ whole genome shotgun (WGS) entry which is preliminary data.</text>
</comment>
<dbReference type="Proteomes" id="UP000743370">
    <property type="component" value="Unassembled WGS sequence"/>
</dbReference>
<dbReference type="EMBL" id="JABFOF010000004">
    <property type="protein sequence ID" value="KAG2399056.1"/>
    <property type="molecule type" value="Genomic_DNA"/>
</dbReference>
<proteinExistence type="predicted"/>
<organism evidence="1 2">
    <name type="scientific">Phaseolus angularis</name>
    <name type="common">Azuki bean</name>
    <name type="synonym">Vigna angularis</name>
    <dbReference type="NCBI Taxonomy" id="3914"/>
    <lineage>
        <taxon>Eukaryota</taxon>
        <taxon>Viridiplantae</taxon>
        <taxon>Streptophyta</taxon>
        <taxon>Embryophyta</taxon>
        <taxon>Tracheophyta</taxon>
        <taxon>Spermatophyta</taxon>
        <taxon>Magnoliopsida</taxon>
        <taxon>eudicotyledons</taxon>
        <taxon>Gunneridae</taxon>
        <taxon>Pentapetalae</taxon>
        <taxon>rosids</taxon>
        <taxon>fabids</taxon>
        <taxon>Fabales</taxon>
        <taxon>Fabaceae</taxon>
        <taxon>Papilionoideae</taxon>
        <taxon>50 kb inversion clade</taxon>
        <taxon>NPAAA clade</taxon>
        <taxon>indigoferoid/millettioid clade</taxon>
        <taxon>Phaseoleae</taxon>
        <taxon>Vigna</taxon>
    </lineage>
</organism>
<dbReference type="AlphaFoldDB" id="A0A8T0KH94"/>
<gene>
    <name evidence="1" type="ORF">HKW66_Vig0084620</name>
</gene>
<accession>A0A8T0KH94</accession>